<protein>
    <submittedName>
        <fullName evidence="12">Ankyrin repeat-containing protein ITN1-like</fullName>
    </submittedName>
</protein>
<dbReference type="PROSITE" id="PS50297">
    <property type="entry name" value="ANK_REP_REGION"/>
    <property type="match status" value="3"/>
</dbReference>
<feature type="transmembrane region" description="Helical" evidence="9">
    <location>
        <begin position="462"/>
        <end position="485"/>
    </location>
</feature>
<feature type="compositionally biased region" description="Basic and acidic residues" evidence="8">
    <location>
        <begin position="1"/>
        <end position="33"/>
    </location>
</feature>
<keyword evidence="6 9" id="KW-0472">Membrane</keyword>
<sequence length="515" mass="56902">MESNSLEREREREGLHFREGQRQSRAMESKLSDAARTGDVPTLLDLLRQDPLILDKVTVLCLSETPLHTAALLGHVKFVQELLNRLPELAIELDYDGNSPLHLASAKGHVEVVKDLLRVSPTMGKVRNLDGWTPLHVAAIKGRAEVVAQIVRDVPELSGVLTDRSETVMHLCVLKSRREALKMVAGEIIRKGGDSDHQLVNWRDSDGNTALHIAVAKRHVEIVKFLLTIPGLNVNLQNKSGSTPLDILIHSPRELDDLEIQDSLITADASSAKETHSISSRAYHPYDNPIGCPETSKSPSPILQKGGSLAKKLSQPKHKHGTDWLGRKKSALMVVASLIATVAFQAAITPPGGVWQDDLTMDANGVAVKNPHRAGAAIMAYNQKKEYGLYMIFNTIAFLASLSIILLLVSGLPMNKKRWMWVQMAIMWIAITAQVITYFLALRHMSPDDAEKRLRDVTEISMLAWLCLVIVVLLGNIARMNLWILRKYGLLKGKEEKPSATLGAGGDHEREGEEV</sequence>
<keyword evidence="5 7" id="KW-0040">ANK repeat</keyword>
<dbReference type="Gene3D" id="1.25.40.20">
    <property type="entry name" value="Ankyrin repeat-containing domain"/>
    <property type="match status" value="2"/>
</dbReference>
<evidence type="ECO:0000259" key="10">
    <source>
        <dbReference type="Pfam" id="PF13962"/>
    </source>
</evidence>
<dbReference type="InterPro" id="IPR002110">
    <property type="entry name" value="Ankyrin_rpt"/>
</dbReference>
<dbReference type="OrthoDB" id="7729168at2759"/>
<dbReference type="RefSeq" id="XP_031381573.1">
    <property type="nucleotide sequence ID" value="XM_031525713.1"/>
</dbReference>
<evidence type="ECO:0000256" key="6">
    <source>
        <dbReference type="ARBA" id="ARBA00023136"/>
    </source>
</evidence>
<evidence type="ECO:0000313" key="11">
    <source>
        <dbReference type="Proteomes" id="UP000515151"/>
    </source>
</evidence>
<dbReference type="GeneID" id="116196135"/>
<dbReference type="PANTHER" id="PTHR24186:SF37">
    <property type="entry name" value="PGG DOMAIN-CONTAINING PROTEIN"/>
    <property type="match status" value="1"/>
</dbReference>
<evidence type="ECO:0000256" key="7">
    <source>
        <dbReference type="PROSITE-ProRule" id="PRU00023"/>
    </source>
</evidence>
<feature type="region of interest" description="Disordered" evidence="8">
    <location>
        <begin position="1"/>
        <end position="34"/>
    </location>
</feature>
<dbReference type="InterPro" id="IPR036770">
    <property type="entry name" value="Ankyrin_rpt-contain_sf"/>
</dbReference>
<keyword evidence="3" id="KW-0677">Repeat</keyword>
<dbReference type="Pfam" id="PF13962">
    <property type="entry name" value="PGG"/>
    <property type="match status" value="1"/>
</dbReference>
<feature type="region of interest" description="Disordered" evidence="8">
    <location>
        <begin position="295"/>
        <end position="321"/>
    </location>
</feature>
<dbReference type="Pfam" id="PF13857">
    <property type="entry name" value="Ank_5"/>
    <property type="match status" value="1"/>
</dbReference>
<keyword evidence="2 9" id="KW-0812">Transmembrane</keyword>
<feature type="domain" description="PGG" evidence="10">
    <location>
        <begin position="323"/>
        <end position="442"/>
    </location>
</feature>
<keyword evidence="11" id="KW-1185">Reference proteome</keyword>
<evidence type="ECO:0000256" key="3">
    <source>
        <dbReference type="ARBA" id="ARBA00022737"/>
    </source>
</evidence>
<dbReference type="InterPro" id="IPR026961">
    <property type="entry name" value="PGG_dom"/>
</dbReference>
<evidence type="ECO:0000256" key="4">
    <source>
        <dbReference type="ARBA" id="ARBA00022989"/>
    </source>
</evidence>
<feature type="region of interest" description="Disordered" evidence="8">
    <location>
        <begin position="496"/>
        <end position="515"/>
    </location>
</feature>
<reference evidence="12" key="2">
    <citation type="submission" date="2025-08" db="UniProtKB">
        <authorList>
            <consortium name="RefSeq"/>
        </authorList>
    </citation>
    <scope>IDENTIFICATION</scope>
    <source>
        <tissue evidence="12">Leaf</tissue>
    </source>
</reference>
<evidence type="ECO:0000313" key="12">
    <source>
        <dbReference type="RefSeq" id="XP_031381573.1"/>
    </source>
</evidence>
<organism evidence="11 12">
    <name type="scientific">Punica granatum</name>
    <name type="common">Pomegranate</name>
    <dbReference type="NCBI Taxonomy" id="22663"/>
    <lineage>
        <taxon>Eukaryota</taxon>
        <taxon>Viridiplantae</taxon>
        <taxon>Streptophyta</taxon>
        <taxon>Embryophyta</taxon>
        <taxon>Tracheophyta</taxon>
        <taxon>Spermatophyta</taxon>
        <taxon>Magnoliopsida</taxon>
        <taxon>eudicotyledons</taxon>
        <taxon>Gunneridae</taxon>
        <taxon>Pentapetalae</taxon>
        <taxon>rosids</taxon>
        <taxon>malvids</taxon>
        <taxon>Myrtales</taxon>
        <taxon>Lythraceae</taxon>
        <taxon>Punica</taxon>
    </lineage>
</organism>
<dbReference type="AlphaFoldDB" id="A0A6P8CMK4"/>
<name>A0A6P8CMK4_PUNGR</name>
<evidence type="ECO:0000256" key="5">
    <source>
        <dbReference type="ARBA" id="ARBA00023043"/>
    </source>
</evidence>
<dbReference type="Pfam" id="PF00023">
    <property type="entry name" value="Ank"/>
    <property type="match status" value="1"/>
</dbReference>
<proteinExistence type="predicted"/>
<evidence type="ECO:0000256" key="2">
    <source>
        <dbReference type="ARBA" id="ARBA00022692"/>
    </source>
</evidence>
<dbReference type="PANTHER" id="PTHR24186">
    <property type="entry name" value="PROTEIN PHOSPHATASE 1 REGULATORY SUBUNIT"/>
    <property type="match status" value="1"/>
</dbReference>
<feature type="repeat" description="ANK" evidence="7">
    <location>
        <begin position="206"/>
        <end position="239"/>
    </location>
</feature>
<feature type="compositionally biased region" description="Basic and acidic residues" evidence="8">
    <location>
        <begin position="506"/>
        <end position="515"/>
    </location>
</feature>
<evidence type="ECO:0000256" key="8">
    <source>
        <dbReference type="SAM" id="MobiDB-lite"/>
    </source>
</evidence>
<feature type="transmembrane region" description="Helical" evidence="9">
    <location>
        <begin position="421"/>
        <end position="442"/>
    </location>
</feature>
<reference evidence="11" key="1">
    <citation type="journal article" date="2020" name="Plant Biotechnol. J.">
        <title>The pomegranate (Punica granatum L.) draft genome dissects genetic divergence between soft- and hard-seeded cultivars.</title>
        <authorList>
            <person name="Luo X."/>
            <person name="Li H."/>
            <person name="Wu Z."/>
            <person name="Yao W."/>
            <person name="Zhao P."/>
            <person name="Cao D."/>
            <person name="Yu H."/>
            <person name="Li K."/>
            <person name="Poudel K."/>
            <person name="Zhao D."/>
            <person name="Zhang F."/>
            <person name="Xia X."/>
            <person name="Chen L."/>
            <person name="Wang Q."/>
            <person name="Jing D."/>
            <person name="Cao S."/>
        </authorList>
    </citation>
    <scope>NUCLEOTIDE SEQUENCE [LARGE SCALE GENOMIC DNA]</scope>
    <source>
        <strain evidence="11">cv. Tunisia</strain>
    </source>
</reference>
<dbReference type="GO" id="GO:0005886">
    <property type="term" value="C:plasma membrane"/>
    <property type="evidence" value="ECO:0007669"/>
    <property type="project" value="TreeGrafter"/>
</dbReference>
<feature type="repeat" description="ANK" evidence="7">
    <location>
        <begin position="130"/>
        <end position="152"/>
    </location>
</feature>
<dbReference type="Pfam" id="PF12796">
    <property type="entry name" value="Ank_2"/>
    <property type="match status" value="1"/>
</dbReference>
<keyword evidence="4 9" id="KW-1133">Transmembrane helix</keyword>
<evidence type="ECO:0000256" key="9">
    <source>
        <dbReference type="SAM" id="Phobius"/>
    </source>
</evidence>
<dbReference type="SUPFAM" id="SSF48403">
    <property type="entry name" value="Ankyrin repeat"/>
    <property type="match status" value="1"/>
</dbReference>
<dbReference type="SMART" id="SM00248">
    <property type="entry name" value="ANK"/>
    <property type="match status" value="5"/>
</dbReference>
<feature type="transmembrane region" description="Helical" evidence="9">
    <location>
        <begin position="330"/>
        <end position="348"/>
    </location>
</feature>
<feature type="repeat" description="ANK" evidence="7">
    <location>
        <begin position="96"/>
        <end position="118"/>
    </location>
</feature>
<gene>
    <name evidence="12" type="primary">LOC116196135</name>
</gene>
<evidence type="ECO:0000256" key="1">
    <source>
        <dbReference type="ARBA" id="ARBA00004141"/>
    </source>
</evidence>
<comment type="subcellular location">
    <subcellularLocation>
        <location evidence="1">Membrane</location>
        <topology evidence="1">Multi-pass membrane protein</topology>
    </subcellularLocation>
</comment>
<feature type="transmembrane region" description="Helical" evidence="9">
    <location>
        <begin position="387"/>
        <end position="409"/>
    </location>
</feature>
<accession>A0A6P8CMK4</accession>
<dbReference type="Proteomes" id="UP000515151">
    <property type="component" value="Chromosome 2"/>
</dbReference>
<dbReference type="PROSITE" id="PS50088">
    <property type="entry name" value="ANK_REPEAT"/>
    <property type="match status" value="3"/>
</dbReference>